<dbReference type="EMBL" id="JAXCEH010000050">
    <property type="protein sequence ID" value="MFA1559365.1"/>
    <property type="molecule type" value="Genomic_DNA"/>
</dbReference>
<dbReference type="InterPro" id="IPR029063">
    <property type="entry name" value="SAM-dependent_MTases_sf"/>
</dbReference>
<comment type="caution">
    <text evidence="1">The sequence shown here is derived from an EMBL/GenBank/DDBJ whole genome shotgun (WGS) entry which is preliminary data.</text>
</comment>
<dbReference type="Gene3D" id="3.40.50.150">
    <property type="entry name" value="Vaccinia Virus protein VP39"/>
    <property type="match status" value="1"/>
</dbReference>
<sequence length="673" mass="74006">MPEIKELAKVQRPVVSTWRRRYPDFPQPVTGDHAHPLFDAVAVADWLVTTGRASRREIDGELRLHALKQLGGQLPPRALIASLTSLIALRHHTDDELDDGRPGQLRRLRHLAADCDPTDELLRSEIDTLRVDWLPGIVDELIEAAYSPAGAFERIMEVRGRLGATELAADRLDPLLVDLIAKLAGAASYADLHGTVTICDPYAGCGDLLLAISALRDDQPMELTACCSDPYLARLTARRLAVRDLHEGSFTVRTTRGTILQAAHVIITQLPYLPGEERSVAETLDLMSELSADLRTGATAVVVAPADTIGALNPHSQAGRLRADLLKNATKAIIRLPGGLVPFRPGYEAAVWVLNAYYGTDLPGLILSADVSDQPLTEAIVDALATDIRTWREPGFDPDAHRRNYAVQLPIAALVTSPRTLSPRYLTMSDQPAFERVARSLELEGALQKARPGKALSAHLETRLTTPRPRTETLAQLTKGARDRANLLSLHNGTRLFRELVRHDPGRARSYPVIGSPEVCGDSPRGSRVVDRLEFEKRHPKARRTLPGDVVITTAPEPAALVDHDGYSVVEFPARVLRITQLGREHFTPRVLAVLLTRPGRAPKAIRPVQRLDELWLPLLPSDDLWRLDQMLADLDERRRLAVAELEALDELSRLAATGLTDGTLTLTDHGKT</sequence>
<dbReference type="Proteomes" id="UP001569904">
    <property type="component" value="Unassembled WGS sequence"/>
</dbReference>
<keyword evidence="2" id="KW-1185">Reference proteome</keyword>
<dbReference type="RefSeq" id="WP_371946382.1">
    <property type="nucleotide sequence ID" value="NZ_JAXCEH010000050.1"/>
</dbReference>
<reference evidence="1 2" key="1">
    <citation type="submission" date="2023-11" db="EMBL/GenBank/DDBJ databases">
        <title>Actinomadura monticuli sp. nov., isolated from volcanic ash.</title>
        <authorList>
            <person name="Lee S.D."/>
            <person name="Yang H."/>
            <person name="Kim I.S."/>
        </authorList>
    </citation>
    <scope>NUCLEOTIDE SEQUENCE [LARGE SCALE GENOMIC DNA]</scope>
    <source>
        <strain evidence="1 2">DSM 45346</strain>
    </source>
</reference>
<evidence type="ECO:0008006" key="3">
    <source>
        <dbReference type="Google" id="ProtNLM"/>
    </source>
</evidence>
<dbReference type="SUPFAM" id="SSF53335">
    <property type="entry name" value="S-adenosyl-L-methionine-dependent methyltransferases"/>
    <property type="match status" value="1"/>
</dbReference>
<name>A0ABV4RBA0_9ACTN</name>
<evidence type="ECO:0000313" key="2">
    <source>
        <dbReference type="Proteomes" id="UP001569904"/>
    </source>
</evidence>
<evidence type="ECO:0000313" key="1">
    <source>
        <dbReference type="EMBL" id="MFA1559365.1"/>
    </source>
</evidence>
<gene>
    <name evidence="1" type="ORF">SM436_37225</name>
</gene>
<protein>
    <recommendedName>
        <fullName evidence="3">DNA methylase adenine-specific domain-containing protein</fullName>
    </recommendedName>
</protein>
<accession>A0ABV4RBA0</accession>
<organism evidence="1 2">
    <name type="scientific">Actinomadura chokoriensis</name>
    <dbReference type="NCBI Taxonomy" id="454156"/>
    <lineage>
        <taxon>Bacteria</taxon>
        <taxon>Bacillati</taxon>
        <taxon>Actinomycetota</taxon>
        <taxon>Actinomycetes</taxon>
        <taxon>Streptosporangiales</taxon>
        <taxon>Thermomonosporaceae</taxon>
        <taxon>Actinomadura</taxon>
    </lineage>
</organism>
<proteinExistence type="predicted"/>